<sequence>MRTLILGAGGHGRDVLVALRAHDRRHGAREFVGFVDDGIPDLERLRRLDAPFLGGTEVLPEHEGAGFVVGVGSPDARHLLATKAREAGLQEVTVVHGQATIGEDVVLGAGTVICAGARLTTNVRTGIHVHVNINVTVAHDVTLDDYVTLNPQAALSGDVTVKAAATVGTGAVVRQGLTIGSRATIGAGAAVVKDVPAGATWAGVPARPLYSSPLEE</sequence>
<dbReference type="NCBIfam" id="TIGR03570">
    <property type="entry name" value="NeuD_NnaD"/>
    <property type="match status" value="1"/>
</dbReference>
<dbReference type="SUPFAM" id="SSF51161">
    <property type="entry name" value="Trimeric LpxA-like enzymes"/>
    <property type="match status" value="1"/>
</dbReference>
<dbReference type="InterPro" id="IPR050179">
    <property type="entry name" value="Trans_hexapeptide_repeat"/>
</dbReference>
<evidence type="ECO:0000256" key="2">
    <source>
        <dbReference type="ARBA" id="ARBA00022737"/>
    </source>
</evidence>
<evidence type="ECO:0000256" key="4">
    <source>
        <dbReference type="PIRSR" id="PIRSR620019-2"/>
    </source>
</evidence>
<gene>
    <name evidence="6" type="ORF">FY030_14510</name>
</gene>
<evidence type="ECO:0000256" key="1">
    <source>
        <dbReference type="ARBA" id="ARBA00022679"/>
    </source>
</evidence>
<keyword evidence="1 6" id="KW-0808">Transferase</keyword>
<dbReference type="Proteomes" id="UP000326546">
    <property type="component" value="Chromosome"/>
</dbReference>
<evidence type="ECO:0000259" key="5">
    <source>
        <dbReference type="Pfam" id="PF17836"/>
    </source>
</evidence>
<name>A0A5J6V9B9_9MICO</name>
<reference evidence="6 7" key="1">
    <citation type="submission" date="2019-09" db="EMBL/GenBank/DDBJ databases">
        <title>Serinicoccus pratensis sp. nov., isolated from meadow soil.</title>
        <authorList>
            <person name="Zhang W."/>
        </authorList>
    </citation>
    <scope>NUCLEOTIDE SEQUENCE [LARGE SCALE GENOMIC DNA]</scope>
    <source>
        <strain evidence="6 7">W204</strain>
    </source>
</reference>
<dbReference type="RefSeq" id="WP_158062245.1">
    <property type="nucleotide sequence ID" value="NZ_CP044427.1"/>
</dbReference>
<dbReference type="PANTHER" id="PTHR43300">
    <property type="entry name" value="ACETYLTRANSFERASE"/>
    <property type="match status" value="1"/>
</dbReference>
<feature type="domain" description="PglD N-terminal" evidence="5">
    <location>
        <begin position="4"/>
        <end position="83"/>
    </location>
</feature>
<dbReference type="PANTHER" id="PTHR43300:SF7">
    <property type="entry name" value="UDP-N-ACETYLBACILLOSAMINE N-ACETYLTRANSFERASE"/>
    <property type="match status" value="1"/>
</dbReference>
<proteinExistence type="predicted"/>
<keyword evidence="2" id="KW-0677">Repeat</keyword>
<dbReference type="InterPro" id="IPR018357">
    <property type="entry name" value="Hexapep_transf_CS"/>
</dbReference>
<dbReference type="InterPro" id="IPR011004">
    <property type="entry name" value="Trimer_LpxA-like_sf"/>
</dbReference>
<feature type="binding site" evidence="4">
    <location>
        <position position="72"/>
    </location>
    <ligand>
        <name>substrate</name>
    </ligand>
</feature>
<organism evidence="6 7">
    <name type="scientific">Ornithinimicrobium pratense</name>
    <dbReference type="NCBI Taxonomy" id="2593973"/>
    <lineage>
        <taxon>Bacteria</taxon>
        <taxon>Bacillati</taxon>
        <taxon>Actinomycetota</taxon>
        <taxon>Actinomycetes</taxon>
        <taxon>Micrococcales</taxon>
        <taxon>Ornithinimicrobiaceae</taxon>
        <taxon>Ornithinimicrobium</taxon>
    </lineage>
</organism>
<dbReference type="GO" id="GO:0016740">
    <property type="term" value="F:transferase activity"/>
    <property type="evidence" value="ECO:0007669"/>
    <property type="project" value="UniProtKB-KW"/>
</dbReference>
<dbReference type="Gene3D" id="3.40.50.20">
    <property type="match status" value="1"/>
</dbReference>
<dbReference type="Pfam" id="PF17836">
    <property type="entry name" value="PglD_N"/>
    <property type="match status" value="1"/>
</dbReference>
<feature type="active site" description="Proton acceptor" evidence="3">
    <location>
        <position position="139"/>
    </location>
</feature>
<keyword evidence="7" id="KW-1185">Reference proteome</keyword>
<evidence type="ECO:0000313" key="7">
    <source>
        <dbReference type="Proteomes" id="UP000326546"/>
    </source>
</evidence>
<evidence type="ECO:0000256" key="3">
    <source>
        <dbReference type="PIRSR" id="PIRSR620019-1"/>
    </source>
</evidence>
<dbReference type="EMBL" id="CP044427">
    <property type="protein sequence ID" value="QFG69751.1"/>
    <property type="molecule type" value="Genomic_DNA"/>
</dbReference>
<dbReference type="KEGG" id="serw:FY030_14510"/>
<accession>A0A5J6V9B9</accession>
<feature type="site" description="Increases basicity of active site His" evidence="3">
    <location>
        <position position="140"/>
    </location>
</feature>
<dbReference type="PROSITE" id="PS00101">
    <property type="entry name" value="HEXAPEP_TRANSFERASES"/>
    <property type="match status" value="1"/>
</dbReference>
<protein>
    <submittedName>
        <fullName evidence="6">Acetyltransferase</fullName>
    </submittedName>
</protein>
<evidence type="ECO:0000313" key="6">
    <source>
        <dbReference type="EMBL" id="QFG69751.1"/>
    </source>
</evidence>
<dbReference type="AlphaFoldDB" id="A0A5J6V9B9"/>
<dbReference type="OrthoDB" id="708224at2"/>
<dbReference type="InterPro" id="IPR041561">
    <property type="entry name" value="PglD_N"/>
</dbReference>
<dbReference type="Gene3D" id="2.160.10.10">
    <property type="entry name" value="Hexapeptide repeat proteins"/>
    <property type="match status" value="1"/>
</dbReference>
<dbReference type="CDD" id="cd03360">
    <property type="entry name" value="LbH_AT_putative"/>
    <property type="match status" value="1"/>
</dbReference>
<dbReference type="InterPro" id="IPR020019">
    <property type="entry name" value="AcTrfase_PglD-like"/>
</dbReference>